<evidence type="ECO:0000313" key="2">
    <source>
        <dbReference type="EMBL" id="PWN33296.1"/>
    </source>
</evidence>
<gene>
    <name evidence="2" type="ORF">FA14DRAFT_155993</name>
</gene>
<evidence type="ECO:0000313" key="3">
    <source>
        <dbReference type="Proteomes" id="UP000245771"/>
    </source>
</evidence>
<dbReference type="GeneID" id="37019579"/>
<dbReference type="InterPro" id="IPR024500">
    <property type="entry name" value="DUF3074"/>
</dbReference>
<dbReference type="AlphaFoldDB" id="A0A316V6Z3"/>
<dbReference type="Pfam" id="PF11274">
    <property type="entry name" value="DUF3074"/>
    <property type="match status" value="1"/>
</dbReference>
<evidence type="ECO:0000259" key="1">
    <source>
        <dbReference type="Pfam" id="PF11274"/>
    </source>
</evidence>
<keyword evidence="3" id="KW-1185">Reference proteome</keyword>
<dbReference type="EMBL" id="KZ819604">
    <property type="protein sequence ID" value="PWN33296.1"/>
    <property type="molecule type" value="Genomic_DNA"/>
</dbReference>
<accession>A0A316V6Z3</accession>
<dbReference type="RefSeq" id="XP_025353598.1">
    <property type="nucleotide sequence ID" value="XM_025497798.1"/>
</dbReference>
<feature type="domain" description="DUF3074" evidence="1">
    <location>
        <begin position="82"/>
        <end position="292"/>
    </location>
</feature>
<organism evidence="2 3">
    <name type="scientific">Meira miltonrushii</name>
    <dbReference type="NCBI Taxonomy" id="1280837"/>
    <lineage>
        <taxon>Eukaryota</taxon>
        <taxon>Fungi</taxon>
        <taxon>Dikarya</taxon>
        <taxon>Basidiomycota</taxon>
        <taxon>Ustilaginomycotina</taxon>
        <taxon>Exobasidiomycetes</taxon>
        <taxon>Exobasidiales</taxon>
        <taxon>Brachybasidiaceae</taxon>
        <taxon>Meira</taxon>
    </lineage>
</organism>
<dbReference type="OrthoDB" id="6423603at2759"/>
<name>A0A316V6Z3_9BASI</name>
<sequence length="302" mass="34207">MTAPKPEAECPLTPVAIPLSDLLNEDHKLKGEKFNSLVRQALNLYRSNFTAGRTYKHEHDTEVGTLKLMPGEQSQRTSKCAWHARKSIHDPATQSHKLSYKEFHSGLFVDHPVKERQYIHEILRYDRIQEVHSPTIPESAAEYIADVRADVWVTEYKLPMITSNRDFLEMFLTIDLKPHANPLSSQHIDAIIASLNGDAQAEKTDEESDSTQKRSSAINIQLPVSTSAFEPQANFVRAFYSSVEIIRELEGDKTEWWMAVQSDSAGRVPLMFQEMAMPSKISPDVPSFIGWAVEQKKKGESV</sequence>
<protein>
    <recommendedName>
        <fullName evidence="1">DUF3074 domain-containing protein</fullName>
    </recommendedName>
</protein>
<dbReference type="InterPro" id="IPR023393">
    <property type="entry name" value="START-like_dom_sf"/>
</dbReference>
<reference evidence="2 3" key="1">
    <citation type="journal article" date="2018" name="Mol. Biol. Evol.">
        <title>Broad Genomic Sampling Reveals a Smut Pathogenic Ancestry of the Fungal Clade Ustilaginomycotina.</title>
        <authorList>
            <person name="Kijpornyongpan T."/>
            <person name="Mondo S.J."/>
            <person name="Barry K."/>
            <person name="Sandor L."/>
            <person name="Lee J."/>
            <person name="Lipzen A."/>
            <person name="Pangilinan J."/>
            <person name="LaButti K."/>
            <person name="Hainaut M."/>
            <person name="Henrissat B."/>
            <person name="Grigoriev I.V."/>
            <person name="Spatafora J.W."/>
            <person name="Aime M.C."/>
        </authorList>
    </citation>
    <scope>NUCLEOTIDE SEQUENCE [LARGE SCALE GENOMIC DNA]</scope>
    <source>
        <strain evidence="2 3">MCA 3882</strain>
    </source>
</reference>
<dbReference type="Gene3D" id="3.30.530.20">
    <property type="match status" value="1"/>
</dbReference>
<dbReference type="PANTHER" id="PTHR40370:SF1">
    <property type="entry name" value="DUF3074 DOMAIN-CONTAINING PROTEIN"/>
    <property type="match status" value="1"/>
</dbReference>
<dbReference type="PANTHER" id="PTHR40370">
    <property type="entry name" value="EXPRESSED PROTEIN"/>
    <property type="match status" value="1"/>
</dbReference>
<dbReference type="InParanoid" id="A0A316V6Z3"/>
<dbReference type="SUPFAM" id="SSF55961">
    <property type="entry name" value="Bet v1-like"/>
    <property type="match status" value="1"/>
</dbReference>
<dbReference type="Proteomes" id="UP000245771">
    <property type="component" value="Unassembled WGS sequence"/>
</dbReference>
<proteinExistence type="predicted"/>